<feature type="compositionally biased region" description="Low complexity" evidence="6">
    <location>
        <begin position="619"/>
        <end position="628"/>
    </location>
</feature>
<feature type="region of interest" description="Disordered" evidence="6">
    <location>
        <begin position="1358"/>
        <end position="1381"/>
    </location>
</feature>
<reference evidence="9" key="1">
    <citation type="journal article" date="2021" name="Evol. Appl.">
        <title>The genome of the Pyrenean desman and the effects of bottlenecks and inbreeding on the genomic landscape of an endangered species.</title>
        <authorList>
            <person name="Escoda L."/>
            <person name="Castresana J."/>
        </authorList>
    </citation>
    <scope>NUCLEOTIDE SEQUENCE</scope>
    <source>
        <strain evidence="9">IBE-C5619</strain>
    </source>
</reference>
<comment type="caution">
    <text evidence="9">The sequence shown here is derived from an EMBL/GenBank/DDBJ whole genome shotgun (WGS) entry which is preliminary data.</text>
</comment>
<dbReference type="EMBL" id="JAGFMF010011766">
    <property type="protein sequence ID" value="KAG8513689.1"/>
    <property type="molecule type" value="Genomic_DNA"/>
</dbReference>
<evidence type="ECO:0000313" key="10">
    <source>
        <dbReference type="Proteomes" id="UP000700334"/>
    </source>
</evidence>
<dbReference type="InterPro" id="IPR024607">
    <property type="entry name" value="Sulfatase_CS"/>
</dbReference>
<feature type="domain" description="Sulfatase N-terminal" evidence="8">
    <location>
        <begin position="37"/>
        <end position="322"/>
    </location>
</feature>
<dbReference type="PANTHER" id="PTHR42693">
    <property type="entry name" value="ARYLSULFATASE FAMILY MEMBER"/>
    <property type="match status" value="1"/>
</dbReference>
<dbReference type="Pfam" id="PF00884">
    <property type="entry name" value="Sulfatase"/>
    <property type="match status" value="3"/>
</dbReference>
<keyword evidence="10" id="KW-1185">Reference proteome</keyword>
<feature type="region of interest" description="Disordered" evidence="6">
    <location>
        <begin position="1290"/>
        <end position="1343"/>
    </location>
</feature>
<gene>
    <name evidence="9" type="ORF">J0S82_000509</name>
</gene>
<dbReference type="OrthoDB" id="103349at2759"/>
<evidence type="ECO:0000256" key="6">
    <source>
        <dbReference type="SAM" id="MobiDB-lite"/>
    </source>
</evidence>
<feature type="compositionally biased region" description="Low complexity" evidence="6">
    <location>
        <begin position="788"/>
        <end position="801"/>
    </location>
</feature>
<feature type="region of interest" description="Disordered" evidence="6">
    <location>
        <begin position="1142"/>
        <end position="1169"/>
    </location>
</feature>
<comment type="similarity">
    <text evidence="2">Belongs to the sulfatase family.</text>
</comment>
<dbReference type="InterPro" id="IPR000917">
    <property type="entry name" value="Sulfatase_N"/>
</dbReference>
<evidence type="ECO:0000256" key="5">
    <source>
        <dbReference type="ARBA" id="ARBA00022837"/>
    </source>
</evidence>
<feature type="region of interest" description="Disordered" evidence="6">
    <location>
        <begin position="1239"/>
        <end position="1261"/>
    </location>
</feature>
<dbReference type="GO" id="GO:0046872">
    <property type="term" value="F:metal ion binding"/>
    <property type="evidence" value="ECO:0007669"/>
    <property type="project" value="UniProtKB-KW"/>
</dbReference>
<feature type="compositionally biased region" description="Low complexity" evidence="6">
    <location>
        <begin position="1244"/>
        <end position="1259"/>
    </location>
</feature>
<evidence type="ECO:0000256" key="3">
    <source>
        <dbReference type="ARBA" id="ARBA00022723"/>
    </source>
</evidence>
<dbReference type="InterPro" id="IPR050738">
    <property type="entry name" value="Sulfatase"/>
</dbReference>
<sequence length="2380" mass="259306">RRRPCLRTDSPEPHTEFRVSPILVGTETHLCPLICSTPNIDRLAREGVLLIQHLAAASVCTPSRAAFLTGRDGVHLRAQPCPHLAGRLRGASRQRNHLCQDAAAPGLPDGAHSCASRDYHCSHALNHGFDHFFGTPFGLLSDCQPSQRLELHYWLRVKLWVSTAALGLARVLLLVPVSARWFPVPRWVIVLFSLFVLLFFLSWFSSYGFVRRWNCTLMRNHEIVQQPMREDRVSSLMLREALTFIDRYKREPFLLFFSFLHVHTPLITKETFLKQSKYGLYGNNVEEMDWMVGKILGALDCELLANHTLVYFTSDNGGHLEAQTMPVTRLSHYPDATCDVTWRATPCVCECEKPGLLKLHLHETPHGKRRPKAPGVSPCPSPERLPGEPLAFRSACVRSRPCGVGGQDQTHVLSAACPQNKACRPVPGSLSALAMCPAPTLLAPGHQRLSAQGSAGRAGGVLAEMPSGHLMPTLALADVGKDRRSLCPHGGEAQTVPCPWQREAISGGPQGAGRGQGPARSCLCAPAAWPFRCYLGSGLVELQGEDRCAWRSGAQGLAPRVHSHPLPPPTHMSFCAMSEEPQNTNWGGGLAPQCDCTGAEQGPVHSSPRRRAQEEASRAGRSSSQAGAAGAAQEAKLLLLQVELALGAVSRGGEGRKRKKIERQKERRDGERDRETHKDRDTEKEDGERETEGRAERDRDRTKRKSERKKRQRERERERTWTPQTTQARVSPANAPLGFPQTSLEEHTHRLHLQDTREKRQGRSRTLPSLPAFPSAQEGPGFPPTCSAPPTGGTSVSTGGPRPHRAAQAEPSSSWVPCRLGPLGLSPRDVPGKPEFRSVPPTSCSKAAAIAPAVAPVLPVRTSKVCGAEPGGGGNVCVLQDGLVKLSQTSQSCVLIGTSPSHSGGTVWTAHFVTPNFSPEGAGACYASGMCPCSGDVTHHDPPLLFDVSRDPSEAHALSPHSEALFESVEDGAGRQGAPGTLTPAPQQLSPFNAMWKPWLQPCCGACPFCGCDKEDSLWPPLRERRSVPGSSDAPYRGPLSSRRPARPPFLRCTFHAQGPKPPACAHMPEKTNLSGFSTTSNHNLEWVQHNLKWVQHNLEWVQILTAERWAIPCNRKPAPRSVSNSSYHLLTTGGVGNCPAQQRRSTFQHPGKVKTSDPRSSFRRKRRPWVSVHRQKLLTCRPSSLDQQLLDPTRESEAARLSLPLPRAKTPRQQNSICGGPVGSPGHQPILGASLKLSTQRRSSPPVQGPVGSPGHQPRPWGFPEVINTEEGPFLLSRVQLDLLATSPSLAASPKDGPASRVGGGDSVTRRGPQVGTPEAVSQPAPARPMGGGTPRAPHHPTEQLCLSRGRSLKPGLAGRIRPWAPGSSASGPRDAATLQPSSIRPKSIIHHPSTIHPPSIIHHPPSTIHHPSSIHSSSIIHHPSSVIHPSSIIHHPSPITHHPSIIHPSSIHPSIIHPFIILHPSSIIHPSIIHPSSIHHPSIIHPSSIHPPSIIHHPSSNHPSILHPSIHHPSSILHHPSITHHPSSIHPPSIIHPCIHPSITHHPSSIIHPSSIHHPSSIIHPSSIHHPSSIIHPSSITYALPPSTPSLLLLNSTETSAQSSLENPELTKAACHTSRASFSFCSALLCLDLLCLISTLKPWDAQRLARLPTSQCSVTARLPTRLLLLSAAVSELFLLRLRGRSLTLRRGTWDTALSPKLRPGALARLCSTKMDNGDNTACLGRVSVAGQTCLPFGSHSPGVGKTSERGNRSSRSLWGSLCWLWALWTSCQCRGAEDERPNIVLIMVDDLGIGDLGCFGNDTIRTPNVDRLAREGVRLTQHITAAPLCTPSRAAFLTGRYPIRSGMVSGNSQRVILSLGVQAGLPRNETTFAALLRAQGYSTALIGEPPAPHGRGHAHAQTARARPAVTLRGVRFVAGKWHQGLNCESRSDHCHHPHHYGFDYYYGMPATLFDECWPDPSRDTELALSRGLCLCAQLLAVAVLTLLLLGRCRGSLRVPWPFALLLLLVLLLLCYVWLSSLTSTLYWSCLLMREDAITEQPLKAERAGSIMVQEALSFLESHRDSPFLLFFSFLHVHTPLPTSDEFIGTSQHGLYGDNVQEMDFMVGKILDALDGLGLAKDTFVYFTSDHGGHLEARRGHAQLGGWNGIFKGGKGMGGWEGGIRVPGIVRWPRRLEAGKVIDEPTSLMDILPTLAALSGATVPQDRVIDGRNLLPLLQGHTHHSEHEFLFHYCGSYLHAARWHPHDSECPLRPVCPLGDAVWKVHFATPVFQPPGAQACYVSHYCGCWPDAVTYHDPPLLFDLTADPSESRPLGRDTEPSFDVVVQTVARAVREHRGTLSPVRLQLQDLNEDRLWLRPCCGMFPFCLCDGEGGPAAGQ</sequence>
<keyword evidence="5" id="KW-0106">Calcium</keyword>
<feature type="compositionally biased region" description="Basic residues" evidence="6">
    <location>
        <begin position="702"/>
        <end position="712"/>
    </location>
</feature>
<dbReference type="Gene3D" id="3.40.720.10">
    <property type="entry name" value="Alkaline Phosphatase, subunit A"/>
    <property type="match status" value="3"/>
</dbReference>
<dbReference type="Gene3D" id="1.10.287.550">
    <property type="entry name" value="Helix hairpin bin"/>
    <property type="match status" value="1"/>
</dbReference>
<dbReference type="PROSITE" id="PS00523">
    <property type="entry name" value="SULFATASE_1"/>
    <property type="match status" value="2"/>
</dbReference>
<feature type="non-terminal residue" evidence="9">
    <location>
        <position position="2380"/>
    </location>
</feature>
<evidence type="ECO:0000313" key="9">
    <source>
        <dbReference type="EMBL" id="KAG8513689.1"/>
    </source>
</evidence>
<dbReference type="Gene3D" id="3.30.1120.10">
    <property type="match status" value="2"/>
</dbReference>
<evidence type="ECO:0000256" key="7">
    <source>
        <dbReference type="SAM" id="Phobius"/>
    </source>
</evidence>
<keyword evidence="7" id="KW-1133">Transmembrane helix</keyword>
<feature type="transmembrane region" description="Helical" evidence="7">
    <location>
        <begin position="1973"/>
        <end position="1992"/>
    </location>
</feature>
<keyword evidence="7" id="KW-0812">Transmembrane</keyword>
<organism evidence="9 10">
    <name type="scientific">Galemys pyrenaicus</name>
    <name type="common">Iberian desman</name>
    <name type="synonym">Pyrenean desman</name>
    <dbReference type="NCBI Taxonomy" id="202257"/>
    <lineage>
        <taxon>Eukaryota</taxon>
        <taxon>Metazoa</taxon>
        <taxon>Chordata</taxon>
        <taxon>Craniata</taxon>
        <taxon>Vertebrata</taxon>
        <taxon>Euteleostomi</taxon>
        <taxon>Mammalia</taxon>
        <taxon>Eutheria</taxon>
        <taxon>Laurasiatheria</taxon>
        <taxon>Eulipotyphla</taxon>
        <taxon>Talpidae</taxon>
        <taxon>Galemys</taxon>
    </lineage>
</organism>
<evidence type="ECO:0000256" key="1">
    <source>
        <dbReference type="ARBA" id="ARBA00001913"/>
    </source>
</evidence>
<dbReference type="FunFam" id="3.30.1120.10:FF:000001">
    <property type="entry name" value="Arylsulfatase E"/>
    <property type="match status" value="1"/>
</dbReference>
<feature type="domain" description="Sulfatase N-terminal" evidence="8">
    <location>
        <begin position="2031"/>
        <end position="2201"/>
    </location>
</feature>
<dbReference type="SUPFAM" id="SSF53649">
    <property type="entry name" value="Alkaline phosphatase-like"/>
    <property type="match status" value="3"/>
</dbReference>
<feature type="region of interest" description="Disordered" evidence="6">
    <location>
        <begin position="597"/>
        <end position="628"/>
    </location>
</feature>
<dbReference type="PANTHER" id="PTHR42693:SF2">
    <property type="entry name" value="ARYLSULFATASE F"/>
    <property type="match status" value="1"/>
</dbReference>
<feature type="region of interest" description="Disordered" evidence="6">
    <location>
        <begin position="1023"/>
        <end position="1045"/>
    </location>
</feature>
<accession>A0A8J6A1C4</accession>
<comment type="cofactor">
    <cofactor evidence="1">
        <name>Ca(2+)</name>
        <dbReference type="ChEBI" id="CHEBI:29108"/>
    </cofactor>
</comment>
<feature type="region of interest" description="Disordered" evidence="6">
    <location>
        <begin position="651"/>
        <end position="817"/>
    </location>
</feature>
<dbReference type="Pfam" id="PF14707">
    <property type="entry name" value="Sulfatase_C"/>
    <property type="match status" value="2"/>
</dbReference>
<protein>
    <submittedName>
        <fullName evidence="9">Arylsulfatase F</fullName>
    </submittedName>
</protein>
<feature type="transmembrane region" description="Helical" evidence="7">
    <location>
        <begin position="187"/>
        <end position="210"/>
    </location>
</feature>
<dbReference type="InterPro" id="IPR017850">
    <property type="entry name" value="Alkaline_phosphatase_core_sf"/>
</dbReference>
<evidence type="ECO:0000256" key="4">
    <source>
        <dbReference type="ARBA" id="ARBA00022801"/>
    </source>
</evidence>
<feature type="compositionally biased region" description="Basic and acidic residues" evidence="6">
    <location>
        <begin position="663"/>
        <end position="701"/>
    </location>
</feature>
<evidence type="ECO:0000256" key="2">
    <source>
        <dbReference type="ARBA" id="ARBA00008779"/>
    </source>
</evidence>
<keyword evidence="3" id="KW-0479">Metal-binding</keyword>
<evidence type="ECO:0000259" key="8">
    <source>
        <dbReference type="Pfam" id="PF00884"/>
    </source>
</evidence>
<dbReference type="GO" id="GO:0004065">
    <property type="term" value="F:arylsulfatase activity"/>
    <property type="evidence" value="ECO:0007669"/>
    <property type="project" value="TreeGrafter"/>
</dbReference>
<keyword evidence="4" id="KW-0378">Hydrolase</keyword>
<keyword evidence="7" id="KW-0472">Membrane</keyword>
<dbReference type="GO" id="GO:0005783">
    <property type="term" value="C:endoplasmic reticulum"/>
    <property type="evidence" value="ECO:0007669"/>
    <property type="project" value="UniProtKB-ARBA"/>
</dbReference>
<feature type="compositionally biased region" description="Basic and acidic residues" evidence="6">
    <location>
        <begin position="744"/>
        <end position="761"/>
    </location>
</feature>
<dbReference type="Proteomes" id="UP000700334">
    <property type="component" value="Unassembled WGS sequence"/>
</dbReference>
<feature type="transmembrane region" description="Helical" evidence="7">
    <location>
        <begin position="2004"/>
        <end position="2029"/>
    </location>
</feature>
<name>A0A8J6A1C4_GALPY</name>
<proteinExistence type="inferred from homology"/>
<feature type="domain" description="Sulfatase N-terminal" evidence="8">
    <location>
        <begin position="1783"/>
        <end position="1889"/>
    </location>
</feature>